<name>A0ABD1L5U4_9FABA</name>
<evidence type="ECO:0000313" key="1">
    <source>
        <dbReference type="EMBL" id="KAL2318871.1"/>
    </source>
</evidence>
<dbReference type="EMBL" id="JBGMDY010000011">
    <property type="protein sequence ID" value="KAL2318871.1"/>
    <property type="molecule type" value="Genomic_DNA"/>
</dbReference>
<keyword evidence="2" id="KW-1185">Reference proteome</keyword>
<evidence type="ECO:0000313" key="2">
    <source>
        <dbReference type="Proteomes" id="UP001603857"/>
    </source>
</evidence>
<proteinExistence type="predicted"/>
<gene>
    <name evidence="1" type="ORF">Fmac_032747</name>
</gene>
<dbReference type="AlphaFoldDB" id="A0ABD1L5U4"/>
<dbReference type="Proteomes" id="UP001603857">
    <property type="component" value="Unassembled WGS sequence"/>
</dbReference>
<organism evidence="1 2">
    <name type="scientific">Flemingia macrophylla</name>
    <dbReference type="NCBI Taxonomy" id="520843"/>
    <lineage>
        <taxon>Eukaryota</taxon>
        <taxon>Viridiplantae</taxon>
        <taxon>Streptophyta</taxon>
        <taxon>Embryophyta</taxon>
        <taxon>Tracheophyta</taxon>
        <taxon>Spermatophyta</taxon>
        <taxon>Magnoliopsida</taxon>
        <taxon>eudicotyledons</taxon>
        <taxon>Gunneridae</taxon>
        <taxon>Pentapetalae</taxon>
        <taxon>rosids</taxon>
        <taxon>fabids</taxon>
        <taxon>Fabales</taxon>
        <taxon>Fabaceae</taxon>
        <taxon>Papilionoideae</taxon>
        <taxon>50 kb inversion clade</taxon>
        <taxon>NPAAA clade</taxon>
        <taxon>indigoferoid/millettioid clade</taxon>
        <taxon>Phaseoleae</taxon>
        <taxon>Flemingia</taxon>
    </lineage>
</organism>
<sequence>MNELEVLIRYHQQKAKVAQTNCEDMGRAVHVQAEAMARQVEEAEDELHRHHNQPLGFFRLFRFYQNLLRSIV</sequence>
<protein>
    <submittedName>
        <fullName evidence="1">Uncharacterized protein</fullName>
    </submittedName>
</protein>
<comment type="caution">
    <text evidence="1">The sequence shown here is derived from an EMBL/GenBank/DDBJ whole genome shotgun (WGS) entry which is preliminary data.</text>
</comment>
<reference evidence="1 2" key="1">
    <citation type="submission" date="2024-08" db="EMBL/GenBank/DDBJ databases">
        <title>Insights into the chromosomal genome structure of Flemingia macrophylla.</title>
        <authorList>
            <person name="Ding Y."/>
            <person name="Zhao Y."/>
            <person name="Bi W."/>
            <person name="Wu M."/>
            <person name="Zhao G."/>
            <person name="Gong Y."/>
            <person name="Li W."/>
            <person name="Zhang P."/>
        </authorList>
    </citation>
    <scope>NUCLEOTIDE SEQUENCE [LARGE SCALE GENOMIC DNA]</scope>
    <source>
        <strain evidence="1">DYQJB</strain>
        <tissue evidence="1">Leaf</tissue>
    </source>
</reference>
<accession>A0ABD1L5U4</accession>